<reference evidence="1" key="1">
    <citation type="submission" date="2013-02" db="EMBL/GenBank/DDBJ databases">
        <title>Comparative genomics of Borrelia species.</title>
        <authorList>
            <person name="Schwan T.G."/>
            <person name="Raffel S.J."/>
            <person name="Porcella S.F."/>
        </authorList>
    </citation>
    <scope>NUCLEOTIDE SEQUENCE</scope>
    <source>
        <strain evidence="1">DOU</strain>
        <plasmid evidence="1">unnamed</plasmid>
    </source>
</reference>
<dbReference type="EMBL" id="CP004343">
    <property type="protein sequence ID" value="AHH07937.1"/>
    <property type="molecule type" value="Genomic_DNA"/>
</dbReference>
<gene>
    <name evidence="1" type="ORF">BCD_1871</name>
</gene>
<name>W5SM20_9SPIR</name>
<dbReference type="HOGENOM" id="CLU_2448754_0_0_12"/>
<keyword evidence="1" id="KW-0614">Plasmid</keyword>
<dbReference type="RefSeq" id="WP_241766308.1">
    <property type="nucleotide sequence ID" value="NZ_CP004343.1"/>
</dbReference>
<geneLocation type="plasmid" evidence="1">
    <name>unnamed</name>
</geneLocation>
<accession>W5SM20</accession>
<proteinExistence type="predicted"/>
<dbReference type="Pfam" id="PF04645">
    <property type="entry name" value="DUF603"/>
    <property type="match status" value="1"/>
</dbReference>
<evidence type="ECO:0000313" key="1">
    <source>
        <dbReference type="EMBL" id="AHH07937.1"/>
    </source>
</evidence>
<dbReference type="InterPro" id="IPR006739">
    <property type="entry name" value="DUF603"/>
</dbReference>
<dbReference type="AlphaFoldDB" id="W5SM20"/>
<organism evidence="1">
    <name type="scientific">Borrelia crocidurae DOU</name>
    <dbReference type="NCBI Taxonomy" id="1293575"/>
    <lineage>
        <taxon>Bacteria</taxon>
        <taxon>Pseudomonadati</taxon>
        <taxon>Spirochaetota</taxon>
        <taxon>Spirochaetia</taxon>
        <taxon>Spirochaetales</taxon>
        <taxon>Borreliaceae</taxon>
        <taxon>Borrelia</taxon>
    </lineage>
</organism>
<sequence>MRQKWESSQDNSTEFYSDNKVTICKITLNSILDRVLKTNAKAHELKSQFSITKSQLGLKFMKAFDNYLELELEDCIEEINLLEREIKND</sequence>
<protein>
    <submittedName>
        <fullName evidence="1">Uncharacterized protein</fullName>
    </submittedName>
</protein>